<feature type="region of interest" description="Disordered" evidence="1">
    <location>
        <begin position="218"/>
        <end position="264"/>
    </location>
</feature>
<keyword evidence="2" id="KW-0812">Transmembrane</keyword>
<evidence type="ECO:0000256" key="1">
    <source>
        <dbReference type="SAM" id="MobiDB-lite"/>
    </source>
</evidence>
<dbReference type="EMBL" id="BAABIK010000005">
    <property type="protein sequence ID" value="GAA4934280.1"/>
    <property type="molecule type" value="Genomic_DNA"/>
</dbReference>
<comment type="caution">
    <text evidence="4">The sequence shown here is derived from an EMBL/GenBank/DDBJ whole genome shotgun (WGS) entry which is preliminary data.</text>
</comment>
<evidence type="ECO:0000256" key="2">
    <source>
        <dbReference type="SAM" id="Phobius"/>
    </source>
</evidence>
<dbReference type="RefSeq" id="WP_344143317.1">
    <property type="nucleotide sequence ID" value="NZ_BAABIK010000005.1"/>
</dbReference>
<feature type="transmembrane region" description="Helical" evidence="2">
    <location>
        <begin position="9"/>
        <end position="31"/>
    </location>
</feature>
<dbReference type="NCBIfam" id="TIGR03177">
    <property type="entry name" value="pilus_cpaB"/>
    <property type="match status" value="1"/>
</dbReference>
<evidence type="ECO:0000313" key="4">
    <source>
        <dbReference type="EMBL" id="GAA4934280.1"/>
    </source>
</evidence>
<reference evidence="5" key="1">
    <citation type="journal article" date="2019" name="Int. J. Syst. Evol. Microbiol.">
        <title>The Global Catalogue of Microorganisms (GCM) 10K type strain sequencing project: providing services to taxonomists for standard genome sequencing and annotation.</title>
        <authorList>
            <consortium name="The Broad Institute Genomics Platform"/>
            <consortium name="The Broad Institute Genome Sequencing Center for Infectious Disease"/>
            <person name="Wu L."/>
            <person name="Ma J."/>
        </authorList>
    </citation>
    <scope>NUCLEOTIDE SEQUENCE [LARGE SCALE GENOMIC DNA]</scope>
    <source>
        <strain evidence="5">JCM 18123</strain>
    </source>
</reference>
<feature type="domain" description="Flp pilus assembly protein RcpC/CpaB" evidence="3">
    <location>
        <begin position="114"/>
        <end position="215"/>
    </location>
</feature>
<evidence type="ECO:0000259" key="3">
    <source>
        <dbReference type="Pfam" id="PF16976"/>
    </source>
</evidence>
<keyword evidence="2" id="KW-1133">Transmembrane helix</keyword>
<sequence>MNPRQRRGILLMIVAAVGGVAVFLTVVAYVGNLNSELGSYRTALRLTEDVQPYQEITPDMLEEYEVPARFFDSQHFIGEFGEINEQVGRLPVASSALREGELLQRSMVIAAPDLEEGEREIAIMVDAETGVAGKVGRQSRVDVYAAFNPGEGQPQACAYRVLTNIEILDIGDVGSTIDETTGDTGSVVPVTFRLTPDQALNLTYAESFASSLRLAAVSPQGSGDPGNLEFCAEDQLDQIREQSGEPAESDGAEASPQPEQTEGE</sequence>
<name>A0ABP9GBA2_9ACTN</name>
<dbReference type="Proteomes" id="UP001499993">
    <property type="component" value="Unassembled WGS sequence"/>
</dbReference>
<keyword evidence="5" id="KW-1185">Reference proteome</keyword>
<accession>A0ABP9GBA2</accession>
<keyword evidence="2" id="KW-0472">Membrane</keyword>
<dbReference type="Pfam" id="PF16976">
    <property type="entry name" value="RcpC"/>
    <property type="match status" value="1"/>
</dbReference>
<dbReference type="InterPro" id="IPR017592">
    <property type="entry name" value="Pilus_assmbl_Flp-typ_CpaB"/>
</dbReference>
<organism evidence="4 5">
    <name type="scientific">Streptomonospora halophila</name>
    <dbReference type="NCBI Taxonomy" id="427369"/>
    <lineage>
        <taxon>Bacteria</taxon>
        <taxon>Bacillati</taxon>
        <taxon>Actinomycetota</taxon>
        <taxon>Actinomycetes</taxon>
        <taxon>Streptosporangiales</taxon>
        <taxon>Nocardiopsidaceae</taxon>
        <taxon>Streptomonospora</taxon>
    </lineage>
</organism>
<gene>
    <name evidence="4" type="primary">cpaB</name>
    <name evidence="4" type="ORF">GCM10023224_13500</name>
</gene>
<protein>
    <submittedName>
        <fullName evidence="4">Flp pilus assembly protein CpaB</fullName>
    </submittedName>
</protein>
<evidence type="ECO:0000313" key="5">
    <source>
        <dbReference type="Proteomes" id="UP001499993"/>
    </source>
</evidence>
<dbReference type="InterPro" id="IPR031571">
    <property type="entry name" value="RcpC_dom"/>
</dbReference>
<proteinExistence type="predicted"/>